<evidence type="ECO:0000313" key="7">
    <source>
        <dbReference type="Proteomes" id="UP000275663"/>
    </source>
</evidence>
<comment type="function">
    <text evidence="3">Flagellin is the subunit protein which polymerizes to form the filaments of bacterial flagella.</text>
</comment>
<dbReference type="Pfam" id="PF00669">
    <property type="entry name" value="Flagellin_N"/>
    <property type="match status" value="1"/>
</dbReference>
<dbReference type="Gene3D" id="2.170.280.10">
    <property type="entry name" value="f41 fragment of flagellin, middle domain"/>
    <property type="match status" value="1"/>
</dbReference>
<dbReference type="Gene3D" id="6.10.10.10">
    <property type="entry name" value="Flagellar export chaperone, C-terminal domain"/>
    <property type="match status" value="1"/>
</dbReference>
<keyword evidence="7" id="KW-1185">Reference proteome</keyword>
<dbReference type="InterPro" id="IPR001492">
    <property type="entry name" value="Flagellin"/>
</dbReference>
<comment type="similarity">
    <text evidence="1 3">Belongs to the bacterial flagellin family.</text>
</comment>
<dbReference type="PRINTS" id="PR00207">
    <property type="entry name" value="FLAGELLIN"/>
</dbReference>
<dbReference type="Proteomes" id="UP000275663">
    <property type="component" value="Chromosome"/>
</dbReference>
<dbReference type="GO" id="GO:0005198">
    <property type="term" value="F:structural molecule activity"/>
    <property type="evidence" value="ECO:0007669"/>
    <property type="project" value="UniProtKB-UniRule"/>
</dbReference>
<dbReference type="Gene3D" id="2.30.220.10">
    <property type="entry name" value="f41 fragment of flagellin, C-terminal domain"/>
    <property type="match status" value="1"/>
</dbReference>
<dbReference type="OrthoDB" id="9796789at2"/>
<feature type="domain" description="Flagellin N-terminal" evidence="4">
    <location>
        <begin position="5"/>
        <end position="141"/>
    </location>
</feature>
<evidence type="ECO:0000259" key="5">
    <source>
        <dbReference type="Pfam" id="PF00700"/>
    </source>
</evidence>
<evidence type="ECO:0000256" key="3">
    <source>
        <dbReference type="RuleBase" id="RU362073"/>
    </source>
</evidence>
<dbReference type="SUPFAM" id="SSF64518">
    <property type="entry name" value="Phase 1 flagellin"/>
    <property type="match status" value="1"/>
</dbReference>
<dbReference type="PANTHER" id="PTHR42792">
    <property type="entry name" value="FLAGELLIN"/>
    <property type="match status" value="1"/>
</dbReference>
<dbReference type="GO" id="GO:0005576">
    <property type="term" value="C:extracellular region"/>
    <property type="evidence" value="ECO:0007669"/>
    <property type="project" value="UniProtKB-SubCell"/>
</dbReference>
<evidence type="ECO:0000256" key="2">
    <source>
        <dbReference type="ARBA" id="ARBA00023143"/>
    </source>
</evidence>
<evidence type="ECO:0000259" key="4">
    <source>
        <dbReference type="Pfam" id="PF00669"/>
    </source>
</evidence>
<protein>
    <recommendedName>
        <fullName evidence="3">Flagellin</fullName>
    </recommendedName>
</protein>
<feature type="domain" description="Flagellin C-terminal" evidence="5">
    <location>
        <begin position="427"/>
        <end position="512"/>
    </location>
</feature>
<dbReference type="InterPro" id="IPR001029">
    <property type="entry name" value="Flagellin_N"/>
</dbReference>
<organism evidence="6 7">
    <name type="scientific">Undibacterium parvum</name>
    <dbReference type="NCBI Taxonomy" id="401471"/>
    <lineage>
        <taxon>Bacteria</taxon>
        <taxon>Pseudomonadati</taxon>
        <taxon>Pseudomonadota</taxon>
        <taxon>Betaproteobacteria</taxon>
        <taxon>Burkholderiales</taxon>
        <taxon>Oxalobacteraceae</taxon>
        <taxon>Undibacterium</taxon>
    </lineage>
</organism>
<keyword evidence="6" id="KW-0969">Cilium</keyword>
<sequence>MSSVINTNVPSLNAQRNLTSSQNALTTSIQRLSSGLRINSAKDDAAGLAISDRMTGQVNGLNQAARNANDGISMTQTAEGGLSTTTDLLQRMRTLSVQAANGTNSASDRASIQQEVGQIQQEINRVAGTTQFNGQNVLDGSLNNAQFQVGANANQTINFSIGSAQANAIGNNAVGPNAATAATTLSQAHLGAATGVIAANVFLAQAITVQGNGTSATIPNTTLTIGSSAQKVAAAVTSAAGTTGVSATATTSATLAGFVAGNVSLTLQGAPKANGNANPVTVSATLATATDVAGLANAINAQSGQTGITAIANLTTGAIDLAQDKGYDIGVFNGTAQTAITVTGTTSAGAAGTPVTLTASGTATDTATVGGTVKFNSASAFTVSTSVNTSGIFDVANGAVGSTLSAVASIDVTTLTNGIPTGANNALQVIDSAIANISSSRASLGALQNRFSTTISSLQSTSENLSAARSRILDTDYAGETASLARNQVLQQAGTAMLAQANALPNGVLTLLRG</sequence>
<dbReference type="RefSeq" id="WP_126129273.1">
    <property type="nucleotide sequence ID" value="NZ_CP034464.1"/>
</dbReference>
<keyword evidence="3" id="KW-0964">Secreted</keyword>
<reference evidence="6 7" key="1">
    <citation type="journal article" date="2011" name="Int. J. Syst. Evol. Microbiol.">
        <title>Description of Undibacterium oligocarboniphilum sp. nov., isolated from purified water, and Undibacterium pigrum strain CCUG 49012 as the type strain of Undibacterium parvum sp. nov., and emended descriptions of the genus Undibacterium and the species Undibacterium pigrum.</title>
        <authorList>
            <person name="Eder W."/>
            <person name="Wanner G."/>
            <person name="Ludwig W."/>
            <person name="Busse H.J."/>
            <person name="Ziemke-Kageler F."/>
            <person name="Lang E."/>
        </authorList>
    </citation>
    <scope>NUCLEOTIDE SEQUENCE [LARGE SCALE GENOMIC DNA]</scope>
    <source>
        <strain evidence="6 7">DSM 23061</strain>
    </source>
</reference>
<comment type="subcellular location">
    <subcellularLocation>
        <location evidence="3">Secreted</location>
    </subcellularLocation>
    <subcellularLocation>
        <location evidence="3">Bacterial flagellum</location>
    </subcellularLocation>
</comment>
<dbReference type="InterPro" id="IPR042187">
    <property type="entry name" value="Flagellin_C_sub2"/>
</dbReference>
<dbReference type="InterPro" id="IPR046358">
    <property type="entry name" value="Flagellin_C"/>
</dbReference>
<proteinExistence type="inferred from homology"/>
<dbReference type="Gene3D" id="1.20.1330.10">
    <property type="entry name" value="f41 fragment of flagellin, N-terminal domain"/>
    <property type="match status" value="1"/>
</dbReference>
<evidence type="ECO:0000313" key="6">
    <source>
        <dbReference type="EMBL" id="AZP13904.1"/>
    </source>
</evidence>
<gene>
    <name evidence="6" type="ORF">EJN92_19035</name>
</gene>
<accession>A0A3S5HM42</accession>
<dbReference type="KEGG" id="upv:EJN92_19035"/>
<keyword evidence="2 3" id="KW-0975">Bacterial flagellum</keyword>
<evidence type="ECO:0000256" key="1">
    <source>
        <dbReference type="ARBA" id="ARBA00005709"/>
    </source>
</evidence>
<dbReference type="PANTHER" id="PTHR42792:SF2">
    <property type="entry name" value="FLAGELLIN"/>
    <property type="match status" value="1"/>
</dbReference>
<keyword evidence="6" id="KW-0966">Cell projection</keyword>
<dbReference type="Pfam" id="PF00700">
    <property type="entry name" value="Flagellin_C"/>
    <property type="match status" value="1"/>
</dbReference>
<keyword evidence="6" id="KW-0282">Flagellum</keyword>
<name>A0A3S5HM42_9BURK</name>
<dbReference type="Gene3D" id="6.10.280.190">
    <property type="match status" value="1"/>
</dbReference>
<dbReference type="EMBL" id="CP034464">
    <property type="protein sequence ID" value="AZP13904.1"/>
    <property type="molecule type" value="Genomic_DNA"/>
</dbReference>
<dbReference type="GO" id="GO:0009288">
    <property type="term" value="C:bacterial-type flagellum"/>
    <property type="evidence" value="ECO:0007669"/>
    <property type="project" value="UniProtKB-SubCell"/>
</dbReference>
<dbReference type="AlphaFoldDB" id="A0A3S5HM42"/>